<dbReference type="AlphaFoldDB" id="S8ES95"/>
<keyword evidence="1" id="KW-0472">Membrane</keyword>
<name>S8ES95_FOMSC</name>
<keyword evidence="4" id="KW-1185">Reference proteome</keyword>
<evidence type="ECO:0000313" key="2">
    <source>
        <dbReference type="EMBL" id="EPT05773.1"/>
    </source>
</evidence>
<dbReference type="EMBL" id="KE504123">
    <property type="protein sequence ID" value="EPT05773.1"/>
    <property type="molecule type" value="Genomic_DNA"/>
</dbReference>
<dbReference type="Proteomes" id="UP000015241">
    <property type="component" value="Unassembled WGS sequence"/>
</dbReference>
<sequence length="93" mass="10769">MFHDGFDENYFVRIQPGSPRGNLVEAATWWSVRGMKMILGILIIFVWRIIAQSILHVVLPPIFRLLAHAFMLPHRRFYTPATDYASVEPEEGL</sequence>
<gene>
    <name evidence="2" type="ORF">FOMPIDRAFT_1045075</name>
    <name evidence="3" type="ORF">FOMPIDRAFT_1045085</name>
</gene>
<dbReference type="EMBL" id="KE504123">
    <property type="protein sequence ID" value="EPT05784.1"/>
    <property type="molecule type" value="Genomic_DNA"/>
</dbReference>
<dbReference type="STRING" id="743788.S8ES95"/>
<evidence type="ECO:0000256" key="1">
    <source>
        <dbReference type="SAM" id="Phobius"/>
    </source>
</evidence>
<reference evidence="3 4" key="1">
    <citation type="journal article" date="2012" name="Science">
        <title>The Paleozoic origin of enzymatic lignin decomposition reconstructed from 31 fungal genomes.</title>
        <authorList>
            <person name="Floudas D."/>
            <person name="Binder M."/>
            <person name="Riley R."/>
            <person name="Barry K."/>
            <person name="Blanchette R.A."/>
            <person name="Henrissat B."/>
            <person name="Martinez A.T."/>
            <person name="Otillar R."/>
            <person name="Spatafora J.W."/>
            <person name="Yadav J.S."/>
            <person name="Aerts A."/>
            <person name="Benoit I."/>
            <person name="Boyd A."/>
            <person name="Carlson A."/>
            <person name="Copeland A."/>
            <person name="Coutinho P.M."/>
            <person name="de Vries R.P."/>
            <person name="Ferreira P."/>
            <person name="Findley K."/>
            <person name="Foster B."/>
            <person name="Gaskell J."/>
            <person name="Glotzer D."/>
            <person name="Gorecki P."/>
            <person name="Heitman J."/>
            <person name="Hesse C."/>
            <person name="Hori C."/>
            <person name="Igarashi K."/>
            <person name="Jurgens J.A."/>
            <person name="Kallen N."/>
            <person name="Kersten P."/>
            <person name="Kohler A."/>
            <person name="Kuees U."/>
            <person name="Kumar T.K.A."/>
            <person name="Kuo A."/>
            <person name="LaButti K."/>
            <person name="Larrondo L.F."/>
            <person name="Lindquist E."/>
            <person name="Ling A."/>
            <person name="Lombard V."/>
            <person name="Lucas S."/>
            <person name="Lundell T."/>
            <person name="Martin R."/>
            <person name="McLaughlin D.J."/>
            <person name="Morgenstern I."/>
            <person name="Morin E."/>
            <person name="Murat C."/>
            <person name="Nagy L.G."/>
            <person name="Nolan M."/>
            <person name="Ohm R.A."/>
            <person name="Patyshakuliyeva A."/>
            <person name="Rokas A."/>
            <person name="Ruiz-Duenas F.J."/>
            <person name="Sabat G."/>
            <person name="Salamov A."/>
            <person name="Samejima M."/>
            <person name="Schmutz J."/>
            <person name="Slot J.C."/>
            <person name="St John F."/>
            <person name="Stenlid J."/>
            <person name="Sun H."/>
            <person name="Sun S."/>
            <person name="Syed K."/>
            <person name="Tsang A."/>
            <person name="Wiebenga A."/>
            <person name="Young D."/>
            <person name="Pisabarro A."/>
            <person name="Eastwood D.C."/>
            <person name="Martin F."/>
            <person name="Cullen D."/>
            <person name="Grigoriev I.V."/>
            <person name="Hibbett D.S."/>
        </authorList>
    </citation>
    <scope>NUCLEOTIDE SEQUENCE</scope>
    <source>
        <strain evidence="4">FP-58527</strain>
        <strain evidence="3">FP-58527 SS1</strain>
    </source>
</reference>
<organism evidence="3 4">
    <name type="scientific">Fomitopsis schrenkii</name>
    <name type="common">Brown rot fungus</name>
    <dbReference type="NCBI Taxonomy" id="2126942"/>
    <lineage>
        <taxon>Eukaryota</taxon>
        <taxon>Fungi</taxon>
        <taxon>Dikarya</taxon>
        <taxon>Basidiomycota</taxon>
        <taxon>Agaricomycotina</taxon>
        <taxon>Agaricomycetes</taxon>
        <taxon>Polyporales</taxon>
        <taxon>Fomitopsis</taxon>
    </lineage>
</organism>
<protein>
    <submittedName>
        <fullName evidence="3">Uncharacterized protein</fullName>
    </submittedName>
</protein>
<keyword evidence="1" id="KW-1133">Transmembrane helix</keyword>
<dbReference type="OrthoDB" id="301434at2759"/>
<reference evidence="3" key="2">
    <citation type="submission" date="2013-06" db="EMBL/GenBank/DDBJ databases">
        <authorList>
            <consortium name="DOE Joint Genome Institute"/>
            <person name="Riley R."/>
            <person name="Floudas D."/>
            <person name="Binder M."/>
            <person name="Barry K."/>
            <person name="Blanchette R.A."/>
            <person name="Henrissat B."/>
            <person name="Martinez A.T."/>
            <person name="Otillar R."/>
            <person name="Spatafora J.W."/>
            <person name="Yadav J.S."/>
            <person name="Aerts A."/>
            <person name="Benoit I."/>
            <person name="Boyd A."/>
            <person name="Carlson A."/>
            <person name="Copeland A."/>
            <person name="Coutinho P.M."/>
            <person name="De Vries R.P."/>
            <person name="Ferreira P."/>
            <person name="Findley K."/>
            <person name="Foster B."/>
            <person name="Gaskell J."/>
            <person name="Glotzer D."/>
            <person name="Gorecki P."/>
            <person name="Heitman J."/>
            <person name="Hesse C."/>
            <person name="Hori C."/>
            <person name="Igarashi K."/>
            <person name="Jurgens J.A."/>
            <person name="Kallen N."/>
            <person name="Kersten P."/>
            <person name="Kohler A."/>
            <person name="Kues U."/>
            <person name="Kumar T.K."/>
            <person name="Kuo A."/>
            <person name="LaButti K."/>
            <person name="Larrondo L.F."/>
            <person name="Lindquist E."/>
            <person name="Ling A."/>
            <person name="Lombard V."/>
            <person name="Lucas S."/>
            <person name="Lundell T."/>
            <person name="Martin R."/>
            <person name="McLaughlin D.J."/>
            <person name="Morgenstern I."/>
            <person name="Morin E."/>
            <person name="Murat C."/>
            <person name="Nagy L.G."/>
            <person name="Nolan M."/>
            <person name="Ohm R.A."/>
            <person name="Patyshakuliyeva A."/>
            <person name="Rokas A."/>
            <person name="Ruiz-Duenas F.J."/>
            <person name="Sabat G."/>
            <person name="Salamov A."/>
            <person name="Samejima M."/>
            <person name="Schmutz J."/>
            <person name="Slot J.C."/>
            <person name="St John F."/>
            <person name="Stenlid J."/>
            <person name="Sun H."/>
            <person name="Sun S."/>
            <person name="Syed K."/>
            <person name="Tsang A."/>
            <person name="Wiebenga A."/>
            <person name="Young D."/>
            <person name="Pisabarro A."/>
            <person name="Eastwood D.C."/>
            <person name="Martin F."/>
            <person name="Cullen D."/>
            <person name="Hibbett D.S."/>
            <person name="Grigoriev I.V."/>
        </authorList>
    </citation>
    <scope>NUCLEOTIDE SEQUENCE</scope>
    <source>
        <strain evidence="3">FP-58527 SS1</strain>
    </source>
</reference>
<evidence type="ECO:0000313" key="3">
    <source>
        <dbReference type="EMBL" id="EPT05784.1"/>
    </source>
</evidence>
<feature type="transmembrane region" description="Helical" evidence="1">
    <location>
        <begin position="38"/>
        <end position="66"/>
    </location>
</feature>
<proteinExistence type="predicted"/>
<dbReference type="HOGENOM" id="CLU_2399716_0_0_1"/>
<evidence type="ECO:0000313" key="4">
    <source>
        <dbReference type="Proteomes" id="UP000015241"/>
    </source>
</evidence>
<accession>S8ES95</accession>
<keyword evidence="1" id="KW-0812">Transmembrane</keyword>